<proteinExistence type="predicted"/>
<dbReference type="Proteomes" id="UP001320706">
    <property type="component" value="Unassembled WGS sequence"/>
</dbReference>
<name>A0ACC3S3J1_9PEZI</name>
<dbReference type="EMBL" id="JAMKPW020000043">
    <property type="protein sequence ID" value="KAK8194263.1"/>
    <property type="molecule type" value="Genomic_DNA"/>
</dbReference>
<accession>A0ACC3S3J1</accession>
<sequence length="451" mass="49534">MDSRTSSTQTKVPRPRWVLHLQAQMWRFLMSIGMLLHKFAPPRPPKPSFSRTIQSTISTKPGEFVLHFYVPKDYEVERQLGFKNRRKSLAVNPDLEEGKAGRPVIMGEGVGVKKAEGAAPKSRSKGGYPVLINFHGGGFTLGTATDDARWCGTVVTECEAVVVSVEYRLAPECPFPTAVEDGVDAVLWVAEHAEELGIDSDKIALSGFSSGANMAFTVPIRLYDHLTGFSRATTRDGIDSAQGSTANLHGRVEEGTATESGPSSSSSTTASASAFSMPLKPTATASVETQLNVSICAIVPWYPPTDYTQTREQRRSTCVRADQELPSLFTDLFDESYLHPPDSIPLSSPYLSPGIASTELLRAALPQNIFMFTCEWDMLLAEGIKMKERLEGEVGKSVVYRMIEGVPHGWDKAPNPIKPTPGVKEHYLFACKQLGKVWNVRSGRRQSRLVR</sequence>
<protein>
    <submittedName>
        <fullName evidence="1">Uncharacterized protein</fullName>
    </submittedName>
</protein>
<organism evidence="1 2">
    <name type="scientific">Zalaria obscura</name>
    <dbReference type="NCBI Taxonomy" id="2024903"/>
    <lineage>
        <taxon>Eukaryota</taxon>
        <taxon>Fungi</taxon>
        <taxon>Dikarya</taxon>
        <taxon>Ascomycota</taxon>
        <taxon>Pezizomycotina</taxon>
        <taxon>Dothideomycetes</taxon>
        <taxon>Dothideomycetidae</taxon>
        <taxon>Dothideales</taxon>
        <taxon>Zalariaceae</taxon>
        <taxon>Zalaria</taxon>
    </lineage>
</organism>
<evidence type="ECO:0000313" key="2">
    <source>
        <dbReference type="Proteomes" id="UP001320706"/>
    </source>
</evidence>
<gene>
    <name evidence="1" type="ORF">M8818_007451</name>
</gene>
<keyword evidence="2" id="KW-1185">Reference proteome</keyword>
<comment type="caution">
    <text evidence="1">The sequence shown here is derived from an EMBL/GenBank/DDBJ whole genome shotgun (WGS) entry which is preliminary data.</text>
</comment>
<reference evidence="1" key="1">
    <citation type="submission" date="2024-02" db="EMBL/GenBank/DDBJ databases">
        <title>Metagenome Assembled Genome of Zalaria obscura JY119.</title>
        <authorList>
            <person name="Vighnesh L."/>
            <person name="Jagadeeshwari U."/>
            <person name="Venkata Ramana C."/>
            <person name="Sasikala C."/>
        </authorList>
    </citation>
    <scope>NUCLEOTIDE SEQUENCE</scope>
    <source>
        <strain evidence="1">JY119</strain>
    </source>
</reference>
<evidence type="ECO:0000313" key="1">
    <source>
        <dbReference type="EMBL" id="KAK8194263.1"/>
    </source>
</evidence>